<feature type="binding site" evidence="9 11">
    <location>
        <position position="53"/>
    </location>
    <ligand>
        <name>substrate</name>
    </ligand>
</feature>
<evidence type="ECO:0000256" key="11">
    <source>
        <dbReference type="PIRSR" id="PIRSR614732-2"/>
    </source>
</evidence>
<dbReference type="SUPFAM" id="SSF51366">
    <property type="entry name" value="Ribulose-phoshate binding barrel"/>
    <property type="match status" value="1"/>
</dbReference>
<evidence type="ECO:0000256" key="10">
    <source>
        <dbReference type="PIRSR" id="PIRSR614732-1"/>
    </source>
</evidence>
<comment type="similarity">
    <text evidence="8 9">Belongs to the OMP decarboxylase family. Type 1 subfamily.</text>
</comment>
<feature type="binding site" evidence="9 11">
    <location>
        <position position="75"/>
    </location>
    <ligand>
        <name>substrate</name>
    </ligand>
</feature>
<feature type="binding site" evidence="9">
    <location>
        <begin position="102"/>
        <end position="111"/>
    </location>
    <ligand>
        <name>substrate</name>
    </ligand>
</feature>
<dbReference type="CDD" id="cd04725">
    <property type="entry name" value="OMP_decarboxylase_like"/>
    <property type="match status" value="1"/>
</dbReference>
<feature type="binding site" evidence="9 11">
    <location>
        <position position="223"/>
    </location>
    <ligand>
        <name>substrate</name>
    </ligand>
</feature>
<evidence type="ECO:0000256" key="9">
    <source>
        <dbReference type="HAMAP-Rule" id="MF_01200"/>
    </source>
</evidence>
<evidence type="ECO:0000313" key="15">
    <source>
        <dbReference type="Proteomes" id="UP000076008"/>
    </source>
</evidence>
<feature type="binding site" evidence="9 11">
    <location>
        <position position="232"/>
    </location>
    <ligand>
        <name>substrate</name>
    </ligand>
</feature>
<dbReference type="NCBIfam" id="TIGR01740">
    <property type="entry name" value="pyrF"/>
    <property type="match status" value="1"/>
</dbReference>
<dbReference type="GO" id="GO:0005829">
    <property type="term" value="C:cytosol"/>
    <property type="evidence" value="ECO:0007669"/>
    <property type="project" value="TreeGrafter"/>
</dbReference>
<dbReference type="InterPro" id="IPR018089">
    <property type="entry name" value="OMPdecase_AS"/>
</dbReference>
<dbReference type="AlphaFoldDB" id="A0A157BHI2"/>
<dbReference type="Gene3D" id="3.20.20.70">
    <property type="entry name" value="Aldolase class I"/>
    <property type="match status" value="1"/>
</dbReference>
<gene>
    <name evidence="9 14" type="primary">pyrF</name>
    <name evidence="14" type="ORF">SAMEA2273318_03628</name>
</gene>
<dbReference type="SMART" id="SM00934">
    <property type="entry name" value="OMPdecase"/>
    <property type="match status" value="1"/>
</dbReference>
<dbReference type="EMBL" id="FJXR01000024">
    <property type="protein sequence ID" value="CZV96268.1"/>
    <property type="molecule type" value="Genomic_DNA"/>
</dbReference>
<dbReference type="EC" id="4.1.1.23" evidence="9"/>
<comment type="pathway">
    <text evidence="2 9 12">Pyrimidine metabolism; UMP biosynthesis via de novo pathway; UMP from orotate: step 2/2.</text>
</comment>
<evidence type="ECO:0000259" key="13">
    <source>
        <dbReference type="SMART" id="SM00934"/>
    </source>
</evidence>
<dbReference type="Proteomes" id="UP000076008">
    <property type="component" value="Unassembled WGS sequence"/>
</dbReference>
<dbReference type="HAMAP" id="MF_01200_B">
    <property type="entry name" value="OMPdecase_type1_B"/>
    <property type="match status" value="1"/>
</dbReference>
<dbReference type="PANTHER" id="PTHR32119">
    <property type="entry name" value="OROTIDINE 5'-PHOSPHATE DECARBOXYLASE"/>
    <property type="match status" value="1"/>
</dbReference>
<evidence type="ECO:0000256" key="3">
    <source>
        <dbReference type="ARBA" id="ARBA00011738"/>
    </source>
</evidence>
<sequence length="276" mass="29910">MDPVNLLRRQVECWPFICSAPLRAHRRKGLVMTSVTSSTSRVITDSPVVVALDYNKRDAALAFVDGIDPRDCRLKVGKEMFTLFGPQIVRDLQQRGFDVFLDLKFHDIPNTTAHAVAAAAELGVWMVNVHASGGARMMTAAREALLPFGKDAPLLIAVTVLTSMDENDLRDLGVTLSPAEHAERLARLTQRCGLDGVVCSAQEAVRFKSALGKDFKLVTPGIRPAGSDVGDQRRIMTPEQALAAGVDYMVIGRPVTQSAYPAETLKAINASLKKGA</sequence>
<feature type="active site" description="For OMPdecase activity" evidence="10">
    <location>
        <position position="107"/>
    </location>
</feature>
<reference evidence="14 15" key="1">
    <citation type="submission" date="2016-03" db="EMBL/GenBank/DDBJ databases">
        <authorList>
            <consortium name="Pathogen Informatics"/>
        </authorList>
    </citation>
    <scope>NUCLEOTIDE SEQUENCE [LARGE SCALE GENOMIC DNA]</scope>
    <source>
        <strain evidence="15">e1252</strain>
    </source>
</reference>
<organism evidence="14 15">
    <name type="scientific">Enterobacter cloacae</name>
    <dbReference type="NCBI Taxonomy" id="550"/>
    <lineage>
        <taxon>Bacteria</taxon>
        <taxon>Pseudomonadati</taxon>
        <taxon>Pseudomonadota</taxon>
        <taxon>Gammaproteobacteria</taxon>
        <taxon>Enterobacterales</taxon>
        <taxon>Enterobacteriaceae</taxon>
        <taxon>Enterobacter</taxon>
        <taxon>Enterobacter cloacae complex</taxon>
    </lineage>
</organism>
<dbReference type="InterPro" id="IPR047596">
    <property type="entry name" value="OMPdecase_bac"/>
</dbReference>
<name>A0A157BHI2_ENTCL</name>
<proteinExistence type="inferred from homology"/>
<dbReference type="FunFam" id="3.20.20.70:FF:000015">
    <property type="entry name" value="Orotidine 5'-phosphate decarboxylase"/>
    <property type="match status" value="1"/>
</dbReference>
<evidence type="ECO:0000256" key="7">
    <source>
        <dbReference type="ARBA" id="ARBA00049157"/>
    </source>
</evidence>
<evidence type="ECO:0000256" key="4">
    <source>
        <dbReference type="ARBA" id="ARBA00022793"/>
    </source>
</evidence>
<evidence type="ECO:0000256" key="5">
    <source>
        <dbReference type="ARBA" id="ARBA00022975"/>
    </source>
</evidence>
<dbReference type="NCBIfam" id="NF001273">
    <property type="entry name" value="PRK00230.1"/>
    <property type="match status" value="1"/>
</dbReference>
<dbReference type="UniPathway" id="UPA00070">
    <property type="reaction ID" value="UER00120"/>
</dbReference>
<dbReference type="InterPro" id="IPR011060">
    <property type="entry name" value="RibuloseP-bd_barrel"/>
</dbReference>
<protein>
    <recommendedName>
        <fullName evidence="9">Orotidine 5'-phosphate decarboxylase</fullName>
        <ecNumber evidence="9">4.1.1.23</ecNumber>
    </recommendedName>
    <alternativeName>
        <fullName evidence="9">OMP decarboxylase</fullName>
        <shortName evidence="9">OMPDCase</shortName>
        <shortName evidence="9">OMPdecase</shortName>
    </alternativeName>
</protein>
<dbReference type="InterPro" id="IPR014732">
    <property type="entry name" value="OMPdecase"/>
</dbReference>
<keyword evidence="4 9" id="KW-0210">Decarboxylase</keyword>
<evidence type="ECO:0000256" key="2">
    <source>
        <dbReference type="ARBA" id="ARBA00004861"/>
    </source>
</evidence>
<evidence type="ECO:0000256" key="12">
    <source>
        <dbReference type="RuleBase" id="RU000512"/>
    </source>
</evidence>
<comment type="subunit">
    <text evidence="3 9">Homodimer.</text>
</comment>
<dbReference type="PROSITE" id="PS00156">
    <property type="entry name" value="OMPDECASE"/>
    <property type="match status" value="1"/>
</dbReference>
<dbReference type="InterPro" id="IPR001754">
    <property type="entry name" value="OMPdeCOase_dom"/>
</dbReference>
<comment type="function">
    <text evidence="1 9">Catalyzes the decarboxylation of orotidine 5'-monophosphate (OMP) to uridine 5'-monophosphate (UMP).</text>
</comment>
<keyword evidence="6 9" id="KW-0456">Lyase</keyword>
<evidence type="ECO:0000256" key="8">
    <source>
        <dbReference type="ARBA" id="ARBA00061012"/>
    </source>
</evidence>
<feature type="binding site" evidence="9 11">
    <location>
        <position position="253"/>
    </location>
    <ligand>
        <name>substrate</name>
    </ligand>
</feature>
<dbReference type="InterPro" id="IPR013785">
    <property type="entry name" value="Aldolase_TIM"/>
</dbReference>
<evidence type="ECO:0000256" key="6">
    <source>
        <dbReference type="ARBA" id="ARBA00023239"/>
    </source>
</evidence>
<accession>A0A157BHI2</accession>
<dbReference type="GO" id="GO:0006207">
    <property type="term" value="P:'de novo' pyrimidine nucleobase biosynthetic process"/>
    <property type="evidence" value="ECO:0007669"/>
    <property type="project" value="InterPro"/>
</dbReference>
<dbReference type="GO" id="GO:0004590">
    <property type="term" value="F:orotidine-5'-phosphate decarboxylase activity"/>
    <property type="evidence" value="ECO:0007669"/>
    <property type="project" value="UniProtKB-UniRule"/>
</dbReference>
<evidence type="ECO:0000313" key="14">
    <source>
        <dbReference type="EMBL" id="CZV96268.1"/>
    </source>
</evidence>
<feature type="domain" description="Orotidine 5'-phosphate decarboxylase" evidence="13">
    <location>
        <begin position="47"/>
        <end position="268"/>
    </location>
</feature>
<dbReference type="Pfam" id="PF00215">
    <property type="entry name" value="OMPdecase"/>
    <property type="match status" value="1"/>
</dbReference>
<dbReference type="GO" id="GO:0044205">
    <property type="term" value="P:'de novo' UMP biosynthetic process"/>
    <property type="evidence" value="ECO:0007669"/>
    <property type="project" value="UniProtKB-UniRule"/>
</dbReference>
<feature type="active site" description="Proton donor" evidence="9">
    <location>
        <position position="104"/>
    </location>
</feature>
<feature type="active site" description="For OMPdecase activity" evidence="10">
    <location>
        <position position="102"/>
    </location>
</feature>
<dbReference type="PANTHER" id="PTHR32119:SF2">
    <property type="entry name" value="OROTIDINE 5'-PHOSPHATE DECARBOXYLASE"/>
    <property type="match status" value="1"/>
</dbReference>
<feature type="binding site" evidence="9 11">
    <location>
        <position position="252"/>
    </location>
    <ligand>
        <name>substrate</name>
    </ligand>
</feature>
<feature type="binding site" evidence="9 11">
    <location>
        <position position="162"/>
    </location>
    <ligand>
        <name>substrate</name>
    </ligand>
</feature>
<feature type="active site" description="For OMPdecase activity" evidence="10">
    <location>
        <position position="104"/>
    </location>
</feature>
<comment type="catalytic activity">
    <reaction evidence="7 9 12">
        <text>orotidine 5'-phosphate + H(+) = UMP + CO2</text>
        <dbReference type="Rhea" id="RHEA:11596"/>
        <dbReference type="ChEBI" id="CHEBI:15378"/>
        <dbReference type="ChEBI" id="CHEBI:16526"/>
        <dbReference type="ChEBI" id="CHEBI:57538"/>
        <dbReference type="ChEBI" id="CHEBI:57865"/>
        <dbReference type="EC" id="4.1.1.23"/>
    </reaction>
</comment>
<keyword evidence="5 9" id="KW-0665">Pyrimidine biosynthesis</keyword>
<evidence type="ECO:0000256" key="1">
    <source>
        <dbReference type="ARBA" id="ARBA00002356"/>
    </source>
</evidence>